<evidence type="ECO:0000313" key="3">
    <source>
        <dbReference type="EMBL" id="QAR34144.1"/>
    </source>
</evidence>
<dbReference type="EMBL" id="CP035108">
    <property type="protein sequence ID" value="QAR34144.1"/>
    <property type="molecule type" value="Genomic_DNA"/>
</dbReference>
<keyword evidence="4" id="KW-1185">Reference proteome</keyword>
<proteinExistence type="predicted"/>
<dbReference type="AlphaFoldDB" id="A0A3R5Y8C8"/>
<dbReference type="Pfam" id="PF01841">
    <property type="entry name" value="Transglut_core"/>
    <property type="match status" value="1"/>
</dbReference>
<feature type="chain" id="PRO_5018774596" evidence="1">
    <location>
        <begin position="19"/>
        <end position="314"/>
    </location>
</feature>
<evidence type="ECO:0000256" key="1">
    <source>
        <dbReference type="SAM" id="SignalP"/>
    </source>
</evidence>
<feature type="signal peptide" evidence="1">
    <location>
        <begin position="1"/>
        <end position="18"/>
    </location>
</feature>
<accession>A0A3R5Y8C8</accession>
<protein>
    <submittedName>
        <fullName evidence="3">Transglutaminase domain-containing protein</fullName>
    </submittedName>
</protein>
<evidence type="ECO:0000313" key="4">
    <source>
        <dbReference type="Proteomes" id="UP000287502"/>
    </source>
</evidence>
<dbReference type="OrthoDB" id="1523787at2"/>
<gene>
    <name evidence="3" type="ORF">EP073_12235</name>
</gene>
<dbReference type="Gene3D" id="3.10.620.30">
    <property type="match status" value="1"/>
</dbReference>
<dbReference type="Proteomes" id="UP000287502">
    <property type="component" value="Chromosome"/>
</dbReference>
<dbReference type="InterPro" id="IPR038765">
    <property type="entry name" value="Papain-like_cys_pep_sf"/>
</dbReference>
<dbReference type="SUPFAM" id="SSF54001">
    <property type="entry name" value="Cysteine proteinases"/>
    <property type="match status" value="1"/>
</dbReference>
<reference evidence="3 4" key="1">
    <citation type="submission" date="2019-01" db="EMBL/GenBank/DDBJ databases">
        <title>Geovibrio thiophilus DSM 11263, complete genome.</title>
        <authorList>
            <person name="Spring S."/>
            <person name="Bunk B."/>
            <person name="Sproer C."/>
        </authorList>
    </citation>
    <scope>NUCLEOTIDE SEQUENCE [LARGE SCALE GENOMIC DNA]</scope>
    <source>
        <strain evidence="3 4">DSM 11263</strain>
    </source>
</reference>
<organism evidence="3 4">
    <name type="scientific">Geovibrio thiophilus</name>
    <dbReference type="NCBI Taxonomy" id="139438"/>
    <lineage>
        <taxon>Bacteria</taxon>
        <taxon>Pseudomonadati</taxon>
        <taxon>Deferribacterota</taxon>
        <taxon>Deferribacteres</taxon>
        <taxon>Deferribacterales</taxon>
        <taxon>Geovibrionaceae</taxon>
        <taxon>Geovibrio</taxon>
    </lineage>
</organism>
<sequence length="314" mass="35009">MRPKMLALSMLLFIAAFAALFFGEKRETSAYKDEIPERYMRKGFQPYVSAVDKNSPQLRRLASELTAGCDDTECRAARVYAFVQQKVSYLSDPAGFELIQKPEETLALMAGDCEDLSILVSSLLWNIGVETQLVATDTHMYSRVCGIDRIRFENVVTQEYAGSLTVSDTRTFLPADTAWAATFEGGSGRGEYTVEFSAGEPLNFYLFPDRKEFEKMTRNMDYKYYEACSAEASTGETLKCHIEKGNVIGVRTAKASVFTFKAVKSASLSADLRFEEDEGVLCIPLDAAIRGSQVLPGMGMNEDNITEKYVIDIR</sequence>
<dbReference type="InterPro" id="IPR002931">
    <property type="entry name" value="Transglutaminase-like"/>
</dbReference>
<feature type="domain" description="Transglutaminase-like" evidence="2">
    <location>
        <begin position="60"/>
        <end position="139"/>
    </location>
</feature>
<keyword evidence="1" id="KW-0732">Signal</keyword>
<evidence type="ECO:0000259" key="2">
    <source>
        <dbReference type="Pfam" id="PF01841"/>
    </source>
</evidence>
<name>A0A3R5Y8C8_9BACT</name>
<dbReference type="KEGG" id="gtl:EP073_12235"/>
<dbReference type="RefSeq" id="WP_128467449.1">
    <property type="nucleotide sequence ID" value="NZ_CP035108.1"/>
</dbReference>